<dbReference type="EMBL" id="WAIE01000001">
    <property type="protein sequence ID" value="KAB1443219.1"/>
    <property type="molecule type" value="Genomic_DNA"/>
</dbReference>
<evidence type="ECO:0000313" key="5">
    <source>
        <dbReference type="EMBL" id="KAB1443219.1"/>
    </source>
</evidence>
<reference evidence="5 6" key="1">
    <citation type="journal article" date="2017" name="Int. J. Syst. Evol. Microbiol.">
        <title>Desulfovibrio senegalensis sp. nov., a mesophilic sulfate reducer isolated from marine sediment.</title>
        <authorList>
            <person name="Thioye A."/>
            <person name="Gam Z.B.A."/>
            <person name="Mbengue M."/>
            <person name="Cayol J.L."/>
            <person name="Joseph-Bartoli M."/>
            <person name="Toure-Kane C."/>
            <person name="Labat M."/>
        </authorList>
    </citation>
    <scope>NUCLEOTIDE SEQUENCE [LARGE SCALE GENOMIC DNA]</scope>
    <source>
        <strain evidence="5 6">DSM 101509</strain>
    </source>
</reference>
<dbReference type="SMART" id="SM00448">
    <property type="entry name" value="REC"/>
    <property type="match status" value="1"/>
</dbReference>
<feature type="domain" description="Response regulatory" evidence="2">
    <location>
        <begin position="8"/>
        <end position="123"/>
    </location>
</feature>
<accession>A0A6N6N6Y5</accession>
<dbReference type="InterPro" id="IPR011006">
    <property type="entry name" value="CheY-like_superfamily"/>
</dbReference>
<dbReference type="Pfam" id="PF08668">
    <property type="entry name" value="HDOD"/>
    <property type="match status" value="1"/>
</dbReference>
<evidence type="ECO:0000259" key="3">
    <source>
        <dbReference type="PROSITE" id="PS51831"/>
    </source>
</evidence>
<protein>
    <submittedName>
        <fullName evidence="5">Response regulator</fullName>
    </submittedName>
</protein>
<dbReference type="Pfam" id="PF00072">
    <property type="entry name" value="Response_reg"/>
    <property type="match status" value="1"/>
</dbReference>
<comment type="caution">
    <text evidence="5">The sequence shown here is derived from an EMBL/GenBank/DDBJ whole genome shotgun (WGS) entry which is preliminary data.</text>
</comment>
<dbReference type="SUPFAM" id="SSF109604">
    <property type="entry name" value="HD-domain/PDEase-like"/>
    <property type="match status" value="1"/>
</dbReference>
<organism evidence="5 6">
    <name type="scientific">Pseudodesulfovibrio senegalensis</name>
    <dbReference type="NCBI Taxonomy" id="1721087"/>
    <lineage>
        <taxon>Bacteria</taxon>
        <taxon>Pseudomonadati</taxon>
        <taxon>Thermodesulfobacteriota</taxon>
        <taxon>Desulfovibrionia</taxon>
        <taxon>Desulfovibrionales</taxon>
        <taxon>Desulfovibrionaceae</taxon>
    </lineage>
</organism>
<dbReference type="NCBIfam" id="TIGR00277">
    <property type="entry name" value="HDIG"/>
    <property type="match status" value="1"/>
</dbReference>
<dbReference type="PROSITE" id="PS51831">
    <property type="entry name" value="HD"/>
    <property type="match status" value="1"/>
</dbReference>
<dbReference type="SUPFAM" id="SSF52172">
    <property type="entry name" value="CheY-like"/>
    <property type="match status" value="1"/>
</dbReference>
<feature type="domain" description="HD" evidence="3">
    <location>
        <begin position="237"/>
        <end position="359"/>
    </location>
</feature>
<proteinExistence type="predicted"/>
<evidence type="ECO:0000259" key="4">
    <source>
        <dbReference type="PROSITE" id="PS51833"/>
    </source>
</evidence>
<name>A0A6N6N6Y5_9BACT</name>
<dbReference type="Gene3D" id="3.40.50.2300">
    <property type="match status" value="1"/>
</dbReference>
<dbReference type="SMART" id="SM00471">
    <property type="entry name" value="HDc"/>
    <property type="match status" value="1"/>
</dbReference>
<dbReference type="PROSITE" id="PS51833">
    <property type="entry name" value="HDOD"/>
    <property type="match status" value="1"/>
</dbReference>
<evidence type="ECO:0000256" key="1">
    <source>
        <dbReference type="PROSITE-ProRule" id="PRU00169"/>
    </source>
</evidence>
<evidence type="ECO:0000259" key="2">
    <source>
        <dbReference type="PROSITE" id="PS50110"/>
    </source>
</evidence>
<dbReference type="CDD" id="cd00077">
    <property type="entry name" value="HDc"/>
    <property type="match status" value="1"/>
</dbReference>
<dbReference type="AlphaFoldDB" id="A0A6N6N6Y5"/>
<dbReference type="GO" id="GO:0000160">
    <property type="term" value="P:phosphorelay signal transduction system"/>
    <property type="evidence" value="ECO:0007669"/>
    <property type="project" value="InterPro"/>
</dbReference>
<dbReference type="Proteomes" id="UP000438699">
    <property type="component" value="Unassembled WGS sequence"/>
</dbReference>
<feature type="modified residue" description="4-aspartylphosphate" evidence="1">
    <location>
        <position position="59"/>
    </location>
</feature>
<dbReference type="InterPro" id="IPR006675">
    <property type="entry name" value="HDIG_dom"/>
</dbReference>
<feature type="domain" description="HDOD" evidence="4">
    <location>
        <begin position="144"/>
        <end position="339"/>
    </location>
</feature>
<sequence length="412" mass="46559">MPMSDRPHLLFVDDDPKVISGIRRNLHPYKKEWKLSFAGSGQEALELIKSEKVDLLVSDIRMPGMTGQELFDHVQRISPQTIRMALSGIMEVDNVVETMGNAHRFMSKPCSPEKLTHEIEEALAAREDHPSPDTQKLATRLGSLPVLPEVYQRIEDELSAKEPSMHRMADIVSQDPGLVAAVLKLTNSPFFGLRRTITSIFQAINLLGMETVKALIVSQHIFWGQSRKNPPFSIKLLWEHSFRVSNMARLIAQCEQMDRNAMAQCRIGGILHDIGKLILADSFDSKYEAVVQQSGKGTPIHEKEKELFNVNHAQIGMYVMDLWGMDPEIAKAIGHHHDTLRPDISLSLIIAVADHFDHAWINFTNDYTGAMISEPLYDTLRDSGDLERWETHILDNWPEIREIGGFKEGNGE</sequence>
<dbReference type="PROSITE" id="PS50110">
    <property type="entry name" value="RESPONSE_REGULATORY"/>
    <property type="match status" value="1"/>
</dbReference>
<dbReference type="InterPro" id="IPR001789">
    <property type="entry name" value="Sig_transdc_resp-reg_receiver"/>
</dbReference>
<dbReference type="InterPro" id="IPR003607">
    <property type="entry name" value="HD/PDEase_dom"/>
</dbReference>
<keyword evidence="6" id="KW-1185">Reference proteome</keyword>
<keyword evidence="1" id="KW-0597">Phosphoprotein</keyword>
<dbReference type="InterPro" id="IPR006674">
    <property type="entry name" value="HD_domain"/>
</dbReference>
<dbReference type="InterPro" id="IPR013976">
    <property type="entry name" value="HDOD"/>
</dbReference>
<dbReference type="InterPro" id="IPR052340">
    <property type="entry name" value="RNase_Y/CdgJ"/>
</dbReference>
<dbReference type="Gene3D" id="1.10.3210.10">
    <property type="entry name" value="Hypothetical protein af1432"/>
    <property type="match status" value="1"/>
</dbReference>
<gene>
    <name evidence="5" type="ORF">F8A88_02840</name>
</gene>
<dbReference type="PANTHER" id="PTHR33525:SF3">
    <property type="entry name" value="RIBONUCLEASE Y"/>
    <property type="match status" value="1"/>
</dbReference>
<dbReference type="PANTHER" id="PTHR33525">
    <property type="match status" value="1"/>
</dbReference>
<evidence type="ECO:0000313" key="6">
    <source>
        <dbReference type="Proteomes" id="UP000438699"/>
    </source>
</evidence>